<evidence type="ECO:0000313" key="3">
    <source>
        <dbReference type="Proteomes" id="UP000636800"/>
    </source>
</evidence>
<dbReference type="InterPro" id="IPR046960">
    <property type="entry name" value="PPR_At4g14850-like_plant"/>
</dbReference>
<dbReference type="GO" id="GO:0003723">
    <property type="term" value="F:RNA binding"/>
    <property type="evidence" value="ECO:0007669"/>
    <property type="project" value="InterPro"/>
</dbReference>
<dbReference type="GO" id="GO:0009451">
    <property type="term" value="P:RNA modification"/>
    <property type="evidence" value="ECO:0007669"/>
    <property type="project" value="InterPro"/>
</dbReference>
<comment type="caution">
    <text evidence="2">The sequence shown here is derived from an EMBL/GenBank/DDBJ whole genome shotgun (WGS) entry which is preliminary data.</text>
</comment>
<dbReference type="OrthoDB" id="185373at2759"/>
<dbReference type="EMBL" id="JADCNM010000011">
    <property type="protein sequence ID" value="KAG0461975.1"/>
    <property type="molecule type" value="Genomic_DNA"/>
</dbReference>
<dbReference type="PANTHER" id="PTHR47926">
    <property type="entry name" value="PENTATRICOPEPTIDE REPEAT-CONTAINING PROTEIN"/>
    <property type="match status" value="1"/>
</dbReference>
<evidence type="ECO:0000313" key="4">
    <source>
        <dbReference type="Proteomes" id="UP000639772"/>
    </source>
</evidence>
<proteinExistence type="predicted"/>
<dbReference type="Proteomes" id="UP000636800">
    <property type="component" value="Chromosome 11"/>
</dbReference>
<dbReference type="AlphaFoldDB" id="A0A835PX32"/>
<dbReference type="Proteomes" id="UP000639772">
    <property type="component" value="Chromosome 11"/>
</dbReference>
<evidence type="ECO:0000313" key="2">
    <source>
        <dbReference type="EMBL" id="KAG0461975.1"/>
    </source>
</evidence>
<organism evidence="2 4">
    <name type="scientific">Vanilla planifolia</name>
    <name type="common">Vanilla</name>
    <dbReference type="NCBI Taxonomy" id="51239"/>
    <lineage>
        <taxon>Eukaryota</taxon>
        <taxon>Viridiplantae</taxon>
        <taxon>Streptophyta</taxon>
        <taxon>Embryophyta</taxon>
        <taxon>Tracheophyta</taxon>
        <taxon>Spermatophyta</taxon>
        <taxon>Magnoliopsida</taxon>
        <taxon>Liliopsida</taxon>
        <taxon>Asparagales</taxon>
        <taxon>Orchidaceae</taxon>
        <taxon>Vanilloideae</taxon>
        <taxon>Vanilleae</taxon>
        <taxon>Vanilla</taxon>
    </lineage>
</organism>
<protein>
    <recommendedName>
        <fullName evidence="5">Pentatricopeptide repeat-containing protein</fullName>
    </recommendedName>
</protein>
<evidence type="ECO:0000313" key="1">
    <source>
        <dbReference type="EMBL" id="KAG0460537.1"/>
    </source>
</evidence>
<accession>A0A835PX32</accession>
<dbReference type="Gene3D" id="1.25.40.10">
    <property type="entry name" value="Tetratricopeptide repeat domain"/>
    <property type="match status" value="1"/>
</dbReference>
<dbReference type="EMBL" id="JADCNL010000011">
    <property type="protein sequence ID" value="KAG0460537.1"/>
    <property type="molecule type" value="Genomic_DNA"/>
</dbReference>
<gene>
    <name evidence="2" type="ORF">HPP92_020451</name>
    <name evidence="1" type="ORF">HPP92_020834</name>
</gene>
<reference evidence="3 4" key="1">
    <citation type="journal article" date="2020" name="Nat. Food">
        <title>A phased Vanilla planifolia genome enables genetic improvement of flavour and production.</title>
        <authorList>
            <person name="Hasing T."/>
            <person name="Tang H."/>
            <person name="Brym M."/>
            <person name="Khazi F."/>
            <person name="Huang T."/>
            <person name="Chambers A.H."/>
        </authorList>
    </citation>
    <scope>NUCLEOTIDE SEQUENCE [LARGE SCALE GENOMIC DNA]</scope>
    <source>
        <tissue evidence="2">Leaf</tissue>
    </source>
</reference>
<name>A0A835PX32_VANPL</name>
<evidence type="ECO:0008006" key="5">
    <source>
        <dbReference type="Google" id="ProtNLM"/>
    </source>
</evidence>
<keyword evidence="3" id="KW-1185">Reference proteome</keyword>
<dbReference type="InterPro" id="IPR011990">
    <property type="entry name" value="TPR-like_helical_dom_sf"/>
</dbReference>
<sequence>MNQIYGLTPRVRHYACMVDLLGRSSHLEEAEALIRRCRSAPTSRSWITNSLLQPPQEASTGEEAFTGLLHVNPSNVEYHVLSPICILSIVDVVRLWN</sequence>